<keyword evidence="1" id="KW-0732">Signal</keyword>
<name>A0A8H7UKN4_9FUNG</name>
<comment type="caution">
    <text evidence="2">The sequence shown here is derived from an EMBL/GenBank/DDBJ whole genome shotgun (WGS) entry which is preliminary data.</text>
</comment>
<protein>
    <recommendedName>
        <fullName evidence="4">Rds1 protein</fullName>
    </recommendedName>
</protein>
<evidence type="ECO:0000313" key="3">
    <source>
        <dbReference type="Proteomes" id="UP000612746"/>
    </source>
</evidence>
<feature type="chain" id="PRO_5034783490" description="Rds1 protein" evidence="1">
    <location>
        <begin position="18"/>
        <end position="378"/>
    </location>
</feature>
<dbReference type="AlphaFoldDB" id="A0A8H7UKN4"/>
<sequence length="378" mass="41748">MIKRFLALAALASAALTAPVTNTSSYEFSGPSPYKSDGNLTKPLIKPYTPAGGINTNGTIPIYHPLSDFDYESLNLVVYQEYIELDLFEYGLKTFSAEDFKAAGLNQEDRDLIQFMADQEVGHAKMVSNMLGEGAPKRCEYQYPFHNVSGFVDFCQKLTRFGESGVYGFLEHLDSRDAAQMLLQSITTEARQQLIFRQFEGLFPMPVWFEAGITQSMAWTLLAPYIKSCPAGQPRIIFQNFPSLNITNNPSGIDSKYPPAITHDRPALSHPGMEIEFAWGKVGEHVGPNNSYVTNTTAGAPMYAAWISQLNTTFTELYDIKNNSAKTKQPNTMTYEGDPAVNGTMFVLITDKDLFVTPANVSQLNPHVVAGPALFQAG</sequence>
<evidence type="ECO:0000256" key="1">
    <source>
        <dbReference type="SAM" id="SignalP"/>
    </source>
</evidence>
<evidence type="ECO:0000313" key="2">
    <source>
        <dbReference type="EMBL" id="KAG2185257.1"/>
    </source>
</evidence>
<dbReference type="InterPro" id="IPR039254">
    <property type="entry name" value="Rds1"/>
</dbReference>
<dbReference type="PANTHER" id="PTHR38705:SF1">
    <property type="entry name" value="PROTEIN RDS1"/>
    <property type="match status" value="1"/>
</dbReference>
<dbReference type="OrthoDB" id="2098436at2759"/>
<keyword evidence="3" id="KW-1185">Reference proteome</keyword>
<dbReference type="PANTHER" id="PTHR38705">
    <property type="entry name" value="PROTEIN RDS1"/>
    <property type="match status" value="1"/>
</dbReference>
<dbReference type="Proteomes" id="UP000612746">
    <property type="component" value="Unassembled WGS sequence"/>
</dbReference>
<accession>A0A8H7UKN4</accession>
<reference evidence="2" key="1">
    <citation type="submission" date="2020-12" db="EMBL/GenBank/DDBJ databases">
        <title>Metabolic potential, ecology and presence of endohyphal bacteria is reflected in genomic diversity of Mucoromycotina.</title>
        <authorList>
            <person name="Muszewska A."/>
            <person name="Okrasinska A."/>
            <person name="Steczkiewicz K."/>
            <person name="Drgas O."/>
            <person name="Orlowska M."/>
            <person name="Perlinska-Lenart U."/>
            <person name="Aleksandrzak-Piekarczyk T."/>
            <person name="Szatraj K."/>
            <person name="Zielenkiewicz U."/>
            <person name="Pilsyk S."/>
            <person name="Malc E."/>
            <person name="Mieczkowski P."/>
            <person name="Kruszewska J.S."/>
            <person name="Biernat P."/>
            <person name="Pawlowska J."/>
        </authorList>
    </citation>
    <scope>NUCLEOTIDE SEQUENCE</scope>
    <source>
        <strain evidence="2">WA0000051536</strain>
    </source>
</reference>
<dbReference type="Pfam" id="PF13668">
    <property type="entry name" value="Ferritin_2"/>
    <property type="match status" value="1"/>
</dbReference>
<feature type="signal peptide" evidence="1">
    <location>
        <begin position="1"/>
        <end position="17"/>
    </location>
</feature>
<gene>
    <name evidence="2" type="ORF">INT44_002047</name>
</gene>
<organism evidence="2 3">
    <name type="scientific">Umbelopsis vinacea</name>
    <dbReference type="NCBI Taxonomy" id="44442"/>
    <lineage>
        <taxon>Eukaryota</taxon>
        <taxon>Fungi</taxon>
        <taxon>Fungi incertae sedis</taxon>
        <taxon>Mucoromycota</taxon>
        <taxon>Mucoromycotina</taxon>
        <taxon>Umbelopsidomycetes</taxon>
        <taxon>Umbelopsidales</taxon>
        <taxon>Umbelopsidaceae</taxon>
        <taxon>Umbelopsis</taxon>
    </lineage>
</organism>
<dbReference type="EMBL" id="JAEPRA010000005">
    <property type="protein sequence ID" value="KAG2185257.1"/>
    <property type="molecule type" value="Genomic_DNA"/>
</dbReference>
<proteinExistence type="predicted"/>
<evidence type="ECO:0008006" key="4">
    <source>
        <dbReference type="Google" id="ProtNLM"/>
    </source>
</evidence>